<dbReference type="OrthoDB" id="7409377at2"/>
<comment type="caution">
    <text evidence="1">The sequence shown here is derived from an EMBL/GenBank/DDBJ whole genome shotgun (WGS) entry which is preliminary data.</text>
</comment>
<dbReference type="AlphaFoldDB" id="A0A246K5T6"/>
<dbReference type="Proteomes" id="UP000197097">
    <property type="component" value="Unassembled WGS sequence"/>
</dbReference>
<evidence type="ECO:0000313" key="1">
    <source>
        <dbReference type="EMBL" id="OWR01380.1"/>
    </source>
</evidence>
<protein>
    <submittedName>
        <fullName evidence="1">Formate dehydrogenase</fullName>
    </submittedName>
</protein>
<sequence>MTIAHDEDGVMSTGDRLIYMANQIARNMASEGRERAEVMVADHIRSFWDPAMRARIGQLAAERPGALLPIAAAAIARIAQP</sequence>
<gene>
    <name evidence="1" type="ORF">CDQ91_03015</name>
</gene>
<dbReference type="Pfam" id="PF11390">
    <property type="entry name" value="FdsD"/>
    <property type="match status" value="1"/>
</dbReference>
<dbReference type="InterPro" id="IPR021074">
    <property type="entry name" value="Formate_DH_dsu"/>
</dbReference>
<name>A0A246K5T6_9SPHN</name>
<accession>A0A246K5T6</accession>
<dbReference type="EMBL" id="NISJ01000001">
    <property type="protein sequence ID" value="OWR01380.1"/>
    <property type="molecule type" value="Genomic_DNA"/>
</dbReference>
<evidence type="ECO:0000313" key="2">
    <source>
        <dbReference type="Proteomes" id="UP000197097"/>
    </source>
</evidence>
<keyword evidence="2" id="KW-1185">Reference proteome</keyword>
<organism evidence="1 2">
    <name type="scientific">Sphingopyxis witflariensis</name>
    <dbReference type="NCBI Taxonomy" id="173675"/>
    <lineage>
        <taxon>Bacteria</taxon>
        <taxon>Pseudomonadati</taxon>
        <taxon>Pseudomonadota</taxon>
        <taxon>Alphaproteobacteria</taxon>
        <taxon>Sphingomonadales</taxon>
        <taxon>Sphingomonadaceae</taxon>
        <taxon>Sphingopyxis</taxon>
    </lineage>
</organism>
<reference evidence="1 2" key="1">
    <citation type="journal article" date="2002" name="Int. J. Syst. Evol. Microbiol.">
        <title>Sphingopyxis witflariensis sp. nov., isolated from activated sludge.</title>
        <authorList>
            <person name="Kampfer P."/>
            <person name="Witzenberger R."/>
            <person name="Denner E.B."/>
            <person name="Busse H.J."/>
            <person name="Neef A."/>
        </authorList>
    </citation>
    <scope>NUCLEOTIDE SEQUENCE [LARGE SCALE GENOMIC DNA]</scope>
    <source>
        <strain evidence="1 2">DSM 14551</strain>
    </source>
</reference>
<dbReference type="RefSeq" id="WP_088471190.1">
    <property type="nucleotide sequence ID" value="NZ_NISJ01000001.1"/>
</dbReference>
<proteinExistence type="predicted"/>